<evidence type="ECO:0008006" key="3">
    <source>
        <dbReference type="Google" id="ProtNLM"/>
    </source>
</evidence>
<reference evidence="1 2" key="1">
    <citation type="submission" date="2020-02" db="EMBL/GenBank/DDBJ databases">
        <title>Out from the shadows clarifying the taxonomy of the family Cryomorphaceae and related taxa by utilizing the GTDB taxonomic framework.</title>
        <authorList>
            <person name="Bowman J.P."/>
        </authorList>
    </citation>
    <scope>NUCLEOTIDE SEQUENCE [LARGE SCALE GENOMIC DNA]</scope>
    <source>
        <strain evidence="1 2">QSSC 1-22</strain>
    </source>
</reference>
<evidence type="ECO:0000313" key="2">
    <source>
        <dbReference type="Proteomes" id="UP000486602"/>
    </source>
</evidence>
<name>A0A7K3WPB7_9FLAO</name>
<dbReference type="InterPro" id="IPR036439">
    <property type="entry name" value="Dockerin_dom_sf"/>
</dbReference>
<organism evidence="1 2">
    <name type="scientific">Cryomorpha ignava</name>
    <dbReference type="NCBI Taxonomy" id="101383"/>
    <lineage>
        <taxon>Bacteria</taxon>
        <taxon>Pseudomonadati</taxon>
        <taxon>Bacteroidota</taxon>
        <taxon>Flavobacteriia</taxon>
        <taxon>Flavobacteriales</taxon>
        <taxon>Cryomorphaceae</taxon>
        <taxon>Cryomorpha</taxon>
    </lineage>
</organism>
<proteinExistence type="predicted"/>
<keyword evidence="2" id="KW-1185">Reference proteome</keyword>
<evidence type="ECO:0000313" key="1">
    <source>
        <dbReference type="EMBL" id="NEN22595.1"/>
    </source>
</evidence>
<dbReference type="EMBL" id="JAAGVY010000004">
    <property type="protein sequence ID" value="NEN22595.1"/>
    <property type="molecule type" value="Genomic_DNA"/>
</dbReference>
<dbReference type="SUPFAM" id="SSF63446">
    <property type="entry name" value="Type I dockerin domain"/>
    <property type="match status" value="1"/>
</dbReference>
<dbReference type="GO" id="GO:0000272">
    <property type="term" value="P:polysaccharide catabolic process"/>
    <property type="evidence" value="ECO:0007669"/>
    <property type="project" value="InterPro"/>
</dbReference>
<dbReference type="PROSITE" id="PS00018">
    <property type="entry name" value="EF_HAND_1"/>
    <property type="match status" value="1"/>
</dbReference>
<dbReference type="InterPro" id="IPR018247">
    <property type="entry name" value="EF_Hand_1_Ca_BS"/>
</dbReference>
<accession>A0A7K3WPB7</accession>
<dbReference type="Proteomes" id="UP000486602">
    <property type="component" value="Unassembled WGS sequence"/>
</dbReference>
<dbReference type="Gene3D" id="2.60.40.4130">
    <property type="match status" value="1"/>
</dbReference>
<sequence length="436" mass="47780">MPPASNDAIYDEPYSTNYLNGAELVFAYTPLSDGFLEARLSTTVIGTSMWVFTGCPFESTIGWDYSTAQEDQVIDNIPVTAGETYYFVLSSPYQELAYGFTFTLKALGIDCESPIEVQDLPFSHQSEASQYGNDYSAIDLPPTALDPVADGVLVANYINGFDVVYQYTPEEDQFVSASLVGDGTAMALFVFTECPFEETYGWDLLSSPSGLEINYVPVLEGVNYYFVVSSQIQESFTYTFELNLTELPVYDCPELEKNFGDECFDGTYTTAGDYIREDCECEGHLLNANIIVTIPEAATCGNRTFLARCYVPGTNIFIMSTSVPIYNPSTFLINGLPEGTVDMYIEIDGALRILLESQTLTEGINFIEITDLAIDDLNGSNSINISDISTFASCFGTTTSSPNYNNLANLNCDSNVNLVDFSLLGVNFGLQGVSLP</sequence>
<protein>
    <recommendedName>
        <fullName evidence="3">Dockerin domain-containing protein</fullName>
    </recommendedName>
</protein>
<dbReference type="RefSeq" id="WP_163283323.1">
    <property type="nucleotide sequence ID" value="NZ_JAAGVY010000004.1"/>
</dbReference>
<comment type="caution">
    <text evidence="1">The sequence shown here is derived from an EMBL/GenBank/DDBJ whole genome shotgun (WGS) entry which is preliminary data.</text>
</comment>
<gene>
    <name evidence="1" type="ORF">G3O08_03635</name>
</gene>
<dbReference type="AlphaFoldDB" id="A0A7K3WPB7"/>